<comment type="caution">
    <text evidence="1">The sequence shown here is derived from an EMBL/GenBank/DDBJ whole genome shotgun (WGS) entry which is preliminary data.</text>
</comment>
<organism evidence="1 2">
    <name type="scientific">candidate division CSSED10-310 bacterium</name>
    <dbReference type="NCBI Taxonomy" id="2855610"/>
    <lineage>
        <taxon>Bacteria</taxon>
        <taxon>Bacteria division CSSED10-310</taxon>
    </lineage>
</organism>
<dbReference type="SUPFAM" id="SSF51905">
    <property type="entry name" value="FAD/NAD(P)-binding domain"/>
    <property type="match status" value="1"/>
</dbReference>
<dbReference type="GO" id="GO:0016491">
    <property type="term" value="F:oxidoreductase activity"/>
    <property type="evidence" value="ECO:0007669"/>
    <property type="project" value="UniProtKB-KW"/>
</dbReference>
<gene>
    <name evidence="1" type="ORF">ACFL27_26515</name>
</gene>
<sequence length="160" mass="18467">MCKSRWRVSPHFLEGGPAGLAAAIELEPHGYDVLLIEKESIGKPQKSWISYRYNTELHGLNESILLSYDQVANYSYLGQDVFFRGHFDSLNESKVVQNLRQKLQYCTVLEECELSDFRLILPLFLCLIPASGYRTRNLMISSRRLSKWTLPRSAVVSFYQ</sequence>
<evidence type="ECO:0000313" key="2">
    <source>
        <dbReference type="Proteomes" id="UP001594351"/>
    </source>
</evidence>
<dbReference type="EC" id="1.-.-.-" evidence="1"/>
<protein>
    <submittedName>
        <fullName evidence="1">NAD(P)/FAD-dependent oxidoreductase</fullName>
        <ecNumber evidence="1">1.-.-.-</ecNumber>
    </submittedName>
</protein>
<accession>A0ABV6Z605</accession>
<keyword evidence="1" id="KW-0560">Oxidoreductase</keyword>
<keyword evidence="2" id="KW-1185">Reference proteome</keyword>
<proteinExistence type="predicted"/>
<evidence type="ECO:0000313" key="1">
    <source>
        <dbReference type="EMBL" id="MFC1853753.1"/>
    </source>
</evidence>
<dbReference type="EMBL" id="JBHPBY010000593">
    <property type="protein sequence ID" value="MFC1853753.1"/>
    <property type="molecule type" value="Genomic_DNA"/>
</dbReference>
<dbReference type="Proteomes" id="UP001594351">
    <property type="component" value="Unassembled WGS sequence"/>
</dbReference>
<dbReference type="InterPro" id="IPR036188">
    <property type="entry name" value="FAD/NAD-bd_sf"/>
</dbReference>
<dbReference type="Gene3D" id="3.50.50.60">
    <property type="entry name" value="FAD/NAD(P)-binding domain"/>
    <property type="match status" value="1"/>
</dbReference>
<reference evidence="1 2" key="1">
    <citation type="submission" date="2024-09" db="EMBL/GenBank/DDBJ databases">
        <title>Laminarin stimulates single cell rates of sulfate reduction while oxygen inhibits transcriptomic activity in coastal marine sediment.</title>
        <authorList>
            <person name="Lindsay M."/>
            <person name="Orcutt B."/>
            <person name="Emerson D."/>
            <person name="Stepanauskas R."/>
            <person name="D'Angelo T."/>
        </authorList>
    </citation>
    <scope>NUCLEOTIDE SEQUENCE [LARGE SCALE GENOMIC DNA]</scope>
    <source>
        <strain evidence="1">SAG AM-311-K15</strain>
    </source>
</reference>
<name>A0ABV6Z605_UNCC1</name>